<evidence type="ECO:0000256" key="1">
    <source>
        <dbReference type="SAM" id="Phobius"/>
    </source>
</evidence>
<protein>
    <submittedName>
        <fullName evidence="2">Uncharacterized protein</fullName>
    </submittedName>
</protein>
<accession>A0A0P0YYP4</accession>
<proteinExistence type="predicted"/>
<name>A0A0P0YYP4_9HYPH</name>
<feature type="transmembrane region" description="Helical" evidence="1">
    <location>
        <begin position="68"/>
        <end position="94"/>
    </location>
</feature>
<evidence type="ECO:0000313" key="2">
    <source>
        <dbReference type="EMBL" id="BAT26648.1"/>
    </source>
</evidence>
<keyword evidence="1" id="KW-0812">Transmembrane</keyword>
<dbReference type="RefSeq" id="WP_024351570.1">
    <property type="nucleotide sequence ID" value="NZ_BBWN01000030.1"/>
</dbReference>
<keyword evidence="1" id="KW-1133">Transmembrane helix</keyword>
<sequence length="149" mass="15364">MTEPTRPIFHIGHPAPASGTVANWRLIVGIAGAPAAWTLQLSAATALAGNACIGGDGAKRPVVDLDGIGAMIVAANLAALVLALASLALALLAYRQTRKQSSGRHRDILDTAEGRSCFLALWGVGIGTLFTVAIVFNTVSLFWTSLCGL</sequence>
<reference evidence="2" key="1">
    <citation type="journal article" date="2015" name="Proc. Natl. Acad. Sci. U.S.A.">
        <title>Bacterial clade with the ribosomal RNA operon on a small plasmid rather than the chromosome.</title>
        <authorList>
            <person name="Anda M."/>
            <person name="Ohtsubo Y."/>
            <person name="Okubo T."/>
            <person name="Sugawara M."/>
            <person name="Nagata Y."/>
            <person name="Tsuda M."/>
            <person name="Minamisawa K."/>
            <person name="Mitsui H."/>
        </authorList>
    </citation>
    <scope>NUCLEOTIDE SEQUENCE</scope>
    <source>
        <strain evidence="2">DSM 14790</strain>
    </source>
</reference>
<organism evidence="2">
    <name type="scientific">Aurantimonas coralicida</name>
    <dbReference type="NCBI Taxonomy" id="182270"/>
    <lineage>
        <taxon>Bacteria</taxon>
        <taxon>Pseudomonadati</taxon>
        <taxon>Pseudomonadota</taxon>
        <taxon>Alphaproteobacteria</taxon>
        <taxon>Hyphomicrobiales</taxon>
        <taxon>Aurantimonadaceae</taxon>
        <taxon>Aurantimonas</taxon>
    </lineage>
</organism>
<dbReference type="AlphaFoldDB" id="A0A0P0YYP4"/>
<feature type="transmembrane region" description="Helical" evidence="1">
    <location>
        <begin position="115"/>
        <end position="136"/>
    </location>
</feature>
<keyword evidence="1" id="KW-0472">Membrane</keyword>
<dbReference type="EMBL" id="LC066373">
    <property type="protein sequence ID" value="BAT26648.1"/>
    <property type="molecule type" value="Genomic_DNA"/>
</dbReference>